<dbReference type="EMBL" id="CAXITT010000774">
    <property type="protein sequence ID" value="CAL1546120.1"/>
    <property type="molecule type" value="Genomic_DNA"/>
</dbReference>
<proteinExistence type="predicted"/>
<dbReference type="Proteomes" id="UP001497497">
    <property type="component" value="Unassembled WGS sequence"/>
</dbReference>
<sequence length="623" mass="68765">MEFLGSLGEAEGLGITREEFLYIWNKEMDVKILCQQVRNLFSLTETQASGNTVNNSQEDDLKLSESLAQQANEIEELKSSLVELKSELCRLRSDLSQSQQILETTSASLKDQQEHGLQTVMTSIVAMRSDLDILRSDTATDLQSLSLKLDPIVNMKEKIETALKTLSNNHVKCSSTPLESLGVKSVMPHKIDEDKCDILQVENSTHRKVKDRFNEISNNDQRKISAKSNAKNTANNKQSCSNGEHASQISMLNDHILVSESRSNKSAFANQCNIDSDLRSINGVMINEVADNPNQNKPEKHDVPSGVLPSEYTATTMNSPNVEANMGLIVPSASSEKLGVPSSVPPSEYTAITMTFQIAPTKTGLTVPSASTEKHGEPSSAPPSDSTSLNINSQNAAANASLTVTSTSASTACFNSRIVRNNTKHANSTITKLRVDKKAEVKDTVGRSDQTETGEVQVLLQPRVHVMPAEGASFSIPSTHPFYDYKGDFYTELYYILGLPCKVRLRLRLAKHGRLAVTALLSLKENETSFKLPVYISGAGYISAQLSGGNGYSKLWEFPNCIVSSTHADDEISIEALVFLQTNRYCYKNITYKQLVEMGYDMNRNLKFKWNLKCSQIIKLEQI</sequence>
<feature type="region of interest" description="Disordered" evidence="1">
    <location>
        <begin position="223"/>
        <end position="244"/>
    </location>
</feature>
<evidence type="ECO:0000256" key="1">
    <source>
        <dbReference type="SAM" id="MobiDB-lite"/>
    </source>
</evidence>
<accession>A0AAV2IJY4</accession>
<evidence type="ECO:0000313" key="2">
    <source>
        <dbReference type="EMBL" id="CAL1546120.1"/>
    </source>
</evidence>
<organism evidence="2 3">
    <name type="scientific">Lymnaea stagnalis</name>
    <name type="common">Great pond snail</name>
    <name type="synonym">Helix stagnalis</name>
    <dbReference type="NCBI Taxonomy" id="6523"/>
    <lineage>
        <taxon>Eukaryota</taxon>
        <taxon>Metazoa</taxon>
        <taxon>Spiralia</taxon>
        <taxon>Lophotrochozoa</taxon>
        <taxon>Mollusca</taxon>
        <taxon>Gastropoda</taxon>
        <taxon>Heterobranchia</taxon>
        <taxon>Euthyneura</taxon>
        <taxon>Panpulmonata</taxon>
        <taxon>Hygrophila</taxon>
        <taxon>Lymnaeoidea</taxon>
        <taxon>Lymnaeidae</taxon>
        <taxon>Lymnaea</taxon>
    </lineage>
</organism>
<name>A0AAV2IJY4_LYMST</name>
<feature type="region of interest" description="Disordered" evidence="1">
    <location>
        <begin position="364"/>
        <end position="391"/>
    </location>
</feature>
<comment type="caution">
    <text evidence="2">The sequence shown here is derived from an EMBL/GenBank/DDBJ whole genome shotgun (WGS) entry which is preliminary data.</text>
</comment>
<keyword evidence="3" id="KW-1185">Reference proteome</keyword>
<feature type="compositionally biased region" description="Low complexity" evidence="1">
    <location>
        <begin position="226"/>
        <end position="239"/>
    </location>
</feature>
<reference evidence="2 3" key="1">
    <citation type="submission" date="2024-04" db="EMBL/GenBank/DDBJ databases">
        <authorList>
            <consortium name="Genoscope - CEA"/>
            <person name="William W."/>
        </authorList>
    </citation>
    <scope>NUCLEOTIDE SEQUENCE [LARGE SCALE GENOMIC DNA]</scope>
</reference>
<dbReference type="AlphaFoldDB" id="A0AAV2IJY4"/>
<protein>
    <recommendedName>
        <fullName evidence="4">MATH domain-containing protein</fullName>
    </recommendedName>
</protein>
<gene>
    <name evidence="2" type="ORF">GSLYS_00019497001</name>
</gene>
<evidence type="ECO:0008006" key="4">
    <source>
        <dbReference type="Google" id="ProtNLM"/>
    </source>
</evidence>
<evidence type="ECO:0000313" key="3">
    <source>
        <dbReference type="Proteomes" id="UP001497497"/>
    </source>
</evidence>